<evidence type="ECO:0000313" key="3">
    <source>
        <dbReference type="Proteomes" id="UP001162156"/>
    </source>
</evidence>
<feature type="region of interest" description="Disordered" evidence="1">
    <location>
        <begin position="1"/>
        <end position="62"/>
    </location>
</feature>
<feature type="non-terminal residue" evidence="2">
    <location>
        <position position="1"/>
    </location>
</feature>
<dbReference type="Proteomes" id="UP001162156">
    <property type="component" value="Unassembled WGS sequence"/>
</dbReference>
<dbReference type="AlphaFoldDB" id="A0AAV8ZUM5"/>
<gene>
    <name evidence="2" type="ORF">NQ314_000904</name>
</gene>
<proteinExistence type="predicted"/>
<keyword evidence="3" id="KW-1185">Reference proteome</keyword>
<evidence type="ECO:0000313" key="2">
    <source>
        <dbReference type="EMBL" id="KAJ8971071.1"/>
    </source>
</evidence>
<feature type="compositionally biased region" description="Basic and acidic residues" evidence="1">
    <location>
        <begin position="182"/>
        <end position="195"/>
    </location>
</feature>
<reference evidence="2" key="1">
    <citation type="journal article" date="2023" name="Insect Mol. Biol.">
        <title>Genome sequencing provides insights into the evolution of gene families encoding plant cell wall-degrading enzymes in longhorned beetles.</title>
        <authorList>
            <person name="Shin N.R."/>
            <person name="Okamura Y."/>
            <person name="Kirsch R."/>
            <person name="Pauchet Y."/>
        </authorList>
    </citation>
    <scope>NUCLEOTIDE SEQUENCE</scope>
    <source>
        <strain evidence="2">RBIC_L_NR</strain>
    </source>
</reference>
<evidence type="ECO:0000256" key="1">
    <source>
        <dbReference type="SAM" id="MobiDB-lite"/>
    </source>
</evidence>
<comment type="caution">
    <text evidence="2">The sequence shown here is derived from an EMBL/GenBank/DDBJ whole genome shotgun (WGS) entry which is preliminary data.</text>
</comment>
<accession>A0AAV8ZUM5</accession>
<name>A0AAV8ZUM5_9CUCU</name>
<sequence>ELGSQPLPTTGAEDDTQLPRPRSGTWGSKSDSKHKDKHKSKDKNKHDSKADSKKKKTNRVEAEVALIQGPVLRNVENPMIRARRNPVLEIGRIPTQHTGLMHAKPKAPRDGSAHPVRDDDNDTRYYHTVTAAASSNRSPMTKVMDIFRKPHIPPPPPPPEEEKKEKKKDKHSGGFMHSRPKAPRDGSAHPVRDGGSDTQYYHTVTAASSNRSPMTKVMDIFRNRSHASVPPDDRRKVCHHYCLHYDMIRCATHALYGLNIFILGII</sequence>
<feature type="compositionally biased region" description="Basic and acidic residues" evidence="1">
    <location>
        <begin position="107"/>
        <end position="122"/>
    </location>
</feature>
<feature type="region of interest" description="Disordered" evidence="1">
    <location>
        <begin position="147"/>
        <end position="196"/>
    </location>
</feature>
<dbReference type="EMBL" id="JANEYF010000257">
    <property type="protein sequence ID" value="KAJ8971071.1"/>
    <property type="molecule type" value="Genomic_DNA"/>
</dbReference>
<feature type="region of interest" description="Disordered" evidence="1">
    <location>
        <begin position="99"/>
        <end position="122"/>
    </location>
</feature>
<organism evidence="2 3">
    <name type="scientific">Rhamnusium bicolor</name>
    <dbReference type="NCBI Taxonomy" id="1586634"/>
    <lineage>
        <taxon>Eukaryota</taxon>
        <taxon>Metazoa</taxon>
        <taxon>Ecdysozoa</taxon>
        <taxon>Arthropoda</taxon>
        <taxon>Hexapoda</taxon>
        <taxon>Insecta</taxon>
        <taxon>Pterygota</taxon>
        <taxon>Neoptera</taxon>
        <taxon>Endopterygota</taxon>
        <taxon>Coleoptera</taxon>
        <taxon>Polyphaga</taxon>
        <taxon>Cucujiformia</taxon>
        <taxon>Chrysomeloidea</taxon>
        <taxon>Cerambycidae</taxon>
        <taxon>Lepturinae</taxon>
        <taxon>Rhagiini</taxon>
        <taxon>Rhamnusium</taxon>
    </lineage>
</organism>
<protein>
    <submittedName>
        <fullName evidence="2">Uncharacterized protein</fullName>
    </submittedName>
</protein>